<dbReference type="Proteomes" id="UP000620156">
    <property type="component" value="Unassembled WGS sequence"/>
</dbReference>
<keyword evidence="1" id="KW-0472">Membrane</keyword>
<feature type="transmembrane region" description="Helical" evidence="1">
    <location>
        <begin position="41"/>
        <end position="61"/>
    </location>
</feature>
<evidence type="ECO:0000313" key="2">
    <source>
        <dbReference type="EMBL" id="GGQ77278.1"/>
    </source>
</evidence>
<organism evidence="2 3">
    <name type="scientific">Streptomyces ruber</name>
    <dbReference type="NCBI Taxonomy" id="83378"/>
    <lineage>
        <taxon>Bacteria</taxon>
        <taxon>Bacillati</taxon>
        <taxon>Actinomycetota</taxon>
        <taxon>Actinomycetes</taxon>
        <taxon>Kitasatosporales</taxon>
        <taxon>Streptomycetaceae</taxon>
        <taxon>Streptomyces</taxon>
    </lineage>
</organism>
<dbReference type="NCBIfam" id="NF038065">
    <property type="entry name" value="Pr6Pr"/>
    <property type="match status" value="1"/>
</dbReference>
<dbReference type="EMBL" id="BMQK01000015">
    <property type="protein sequence ID" value="GGQ77278.1"/>
    <property type="molecule type" value="Genomic_DNA"/>
</dbReference>
<feature type="transmembrane region" description="Helical" evidence="1">
    <location>
        <begin position="68"/>
        <end position="91"/>
    </location>
</feature>
<evidence type="ECO:0000313" key="3">
    <source>
        <dbReference type="Proteomes" id="UP000620156"/>
    </source>
</evidence>
<comment type="caution">
    <text evidence="2">The sequence shown here is derived from an EMBL/GenBank/DDBJ whole genome shotgun (WGS) entry which is preliminary data.</text>
</comment>
<reference evidence="2" key="2">
    <citation type="submission" date="2020-09" db="EMBL/GenBank/DDBJ databases">
        <authorList>
            <person name="Sun Q."/>
            <person name="Ohkuma M."/>
        </authorList>
    </citation>
    <scope>NUCLEOTIDE SEQUENCE</scope>
    <source>
        <strain evidence="2">JCM 3131</strain>
    </source>
</reference>
<feature type="transmembrane region" description="Helical" evidence="1">
    <location>
        <begin position="229"/>
        <end position="250"/>
    </location>
</feature>
<name>A0A918BMG3_9ACTN</name>
<sequence>MTAPIPRDIPELPPIPGVAKRLSPLVPARAVLPLTWRPAAAAFRALVALAAAAGVTVELLTGSPLRALGLWSVQCGVLVAVVFACSAVRAWSARHPLPPLVTGGTLLYAWTAGLLHHLLLTHGVGAFALTGAGTGAGAGDVAALTNWHGATSPLLHTAIPLAVAADWLLLTRPGTLRLVHTATWLLFPLAFLGFTLARGTLLGTLLADDSPTPYLYPFLDVTTYGYKSVLPNILLIGVAISVLALALVTVDHIRPNLLRTGRDTPRGPRGPGDRLSHVASWDQLPENRISSPATSGLE</sequence>
<accession>A0A918BMG3</accession>
<dbReference type="AlphaFoldDB" id="A0A918BMG3"/>
<evidence type="ECO:0000256" key="1">
    <source>
        <dbReference type="SAM" id="Phobius"/>
    </source>
</evidence>
<keyword evidence="1" id="KW-0812">Transmembrane</keyword>
<protein>
    <submittedName>
        <fullName evidence="2">Integral membrane regulator</fullName>
    </submittedName>
</protein>
<gene>
    <name evidence="2" type="ORF">GCM10010145_53760</name>
</gene>
<keyword evidence="3" id="KW-1185">Reference proteome</keyword>
<proteinExistence type="predicted"/>
<feature type="transmembrane region" description="Helical" evidence="1">
    <location>
        <begin position="97"/>
        <end position="119"/>
    </location>
</feature>
<dbReference type="RefSeq" id="WP_189219453.1">
    <property type="nucleotide sequence ID" value="NZ_BMQK01000015.1"/>
</dbReference>
<keyword evidence="1" id="KW-1133">Transmembrane helix</keyword>
<reference evidence="2" key="1">
    <citation type="journal article" date="2014" name="Int. J. Syst. Evol. Microbiol.">
        <title>Complete genome sequence of Corynebacterium casei LMG S-19264T (=DSM 44701T), isolated from a smear-ripened cheese.</title>
        <authorList>
            <consortium name="US DOE Joint Genome Institute (JGI-PGF)"/>
            <person name="Walter F."/>
            <person name="Albersmeier A."/>
            <person name="Kalinowski J."/>
            <person name="Ruckert C."/>
        </authorList>
    </citation>
    <scope>NUCLEOTIDE SEQUENCE</scope>
    <source>
        <strain evidence="2">JCM 3131</strain>
    </source>
</reference>
<dbReference type="InterPro" id="IPR049713">
    <property type="entry name" value="Pr6Pr-like"/>
</dbReference>
<feature type="transmembrane region" description="Helical" evidence="1">
    <location>
        <begin position="182"/>
        <end position="207"/>
    </location>
</feature>